<organism evidence="1 2">
    <name type="scientific">Fusarium equiseti</name>
    <name type="common">Fusarium scirpi</name>
    <dbReference type="NCBI Taxonomy" id="61235"/>
    <lineage>
        <taxon>Eukaryota</taxon>
        <taxon>Fungi</taxon>
        <taxon>Dikarya</taxon>
        <taxon>Ascomycota</taxon>
        <taxon>Pezizomycotina</taxon>
        <taxon>Sordariomycetes</taxon>
        <taxon>Hypocreomycetidae</taxon>
        <taxon>Hypocreales</taxon>
        <taxon>Nectriaceae</taxon>
        <taxon>Fusarium</taxon>
        <taxon>Fusarium incarnatum-equiseti species complex</taxon>
    </lineage>
</organism>
<sequence length="76" mass="9081">MTGKQGRAEQMVPESWAERLLYRCSDCWRFLSRHPEVMDSPDEAPYFCMVDTRCRLCQFELEEYDLVVARLLVRSM</sequence>
<accession>A0A8J2NBL7</accession>
<dbReference type="AlphaFoldDB" id="A0A8J2NBL7"/>
<name>A0A8J2NBL7_FUSEQ</name>
<protein>
    <submittedName>
        <fullName evidence="1">Uncharacterized protein</fullName>
    </submittedName>
</protein>
<dbReference type="Proteomes" id="UP000693738">
    <property type="component" value="Unassembled WGS sequence"/>
</dbReference>
<evidence type="ECO:0000313" key="2">
    <source>
        <dbReference type="Proteomes" id="UP000693738"/>
    </source>
</evidence>
<dbReference type="EMBL" id="CAJSTJ010000140">
    <property type="protein sequence ID" value="CAG7561276.1"/>
    <property type="molecule type" value="Genomic_DNA"/>
</dbReference>
<evidence type="ECO:0000313" key="1">
    <source>
        <dbReference type="EMBL" id="CAG7561276.1"/>
    </source>
</evidence>
<comment type="caution">
    <text evidence="1">The sequence shown here is derived from an EMBL/GenBank/DDBJ whole genome shotgun (WGS) entry which is preliminary data.</text>
</comment>
<gene>
    <name evidence="1" type="ORF">FEQUK3_LOCUS7023</name>
</gene>
<reference evidence="1" key="1">
    <citation type="submission" date="2021-05" db="EMBL/GenBank/DDBJ databases">
        <authorList>
            <person name="Khan N."/>
        </authorList>
    </citation>
    <scope>NUCLEOTIDE SEQUENCE</scope>
</reference>
<proteinExistence type="predicted"/>